<evidence type="ECO:0000313" key="2">
    <source>
        <dbReference type="Proteomes" id="UP000199371"/>
    </source>
</evidence>
<protein>
    <submittedName>
        <fullName evidence="1">Uncharacterized protein</fullName>
    </submittedName>
</protein>
<dbReference type="STRING" id="173990.SAMN05660691_00932"/>
<dbReference type="EMBL" id="FNXF01000003">
    <property type="protein sequence ID" value="SEH71157.1"/>
    <property type="molecule type" value="Genomic_DNA"/>
</dbReference>
<gene>
    <name evidence="1" type="ORF">SAMN05660691_00932</name>
</gene>
<reference evidence="2" key="1">
    <citation type="submission" date="2016-10" db="EMBL/GenBank/DDBJ databases">
        <authorList>
            <person name="Varghese N."/>
            <person name="Submissions S."/>
        </authorList>
    </citation>
    <scope>NUCLEOTIDE SEQUENCE [LARGE SCALE GENOMIC DNA]</scope>
    <source>
        <strain evidence="2">DSM 17616</strain>
    </source>
</reference>
<name>A0A1H6KD88_9GAMM</name>
<dbReference type="RefSeq" id="WP_092790751.1">
    <property type="nucleotide sequence ID" value="NZ_FNXF01000003.1"/>
</dbReference>
<evidence type="ECO:0000313" key="1">
    <source>
        <dbReference type="EMBL" id="SEH71157.1"/>
    </source>
</evidence>
<proteinExistence type="predicted"/>
<dbReference type="AlphaFoldDB" id="A0A1H6KD88"/>
<dbReference type="Proteomes" id="UP000199371">
    <property type="component" value="Unassembled WGS sequence"/>
</dbReference>
<keyword evidence="2" id="KW-1185">Reference proteome</keyword>
<sequence length="106" mass="11758">MNIVINSGAEEATISKLIAETKPPFEISFTHLPYPEMGVGDCTRDLKVLPSGECYIKQGMHGSSGVWKQETKQNAVQWLVEAAQNNFRIMNSHKSCIYTLKTLAGE</sequence>
<accession>A0A1H6KD88</accession>
<organism evidence="1 2">
    <name type="scientific">Rheinheimera pacifica</name>
    <dbReference type="NCBI Taxonomy" id="173990"/>
    <lineage>
        <taxon>Bacteria</taxon>
        <taxon>Pseudomonadati</taxon>
        <taxon>Pseudomonadota</taxon>
        <taxon>Gammaproteobacteria</taxon>
        <taxon>Chromatiales</taxon>
        <taxon>Chromatiaceae</taxon>
        <taxon>Rheinheimera</taxon>
    </lineage>
</organism>